<accession>A0A8H4ILK1</accession>
<dbReference type="Proteomes" id="UP000572817">
    <property type="component" value="Unassembled WGS sequence"/>
</dbReference>
<gene>
    <name evidence="3" type="ORF">GTA08_BOTSDO08690</name>
</gene>
<dbReference type="SUPFAM" id="SSF51338">
    <property type="entry name" value="Composite domain of metallo-dependent hydrolases"/>
    <property type="match status" value="1"/>
</dbReference>
<dbReference type="PANTHER" id="PTHR32027:SF0">
    <property type="entry name" value="CYTOSINE DEAMINASE"/>
    <property type="match status" value="1"/>
</dbReference>
<proteinExistence type="predicted"/>
<dbReference type="SUPFAM" id="SSF51556">
    <property type="entry name" value="Metallo-dependent hydrolases"/>
    <property type="match status" value="1"/>
</dbReference>
<organism evidence="3 4">
    <name type="scientific">Botryosphaeria dothidea</name>
    <dbReference type="NCBI Taxonomy" id="55169"/>
    <lineage>
        <taxon>Eukaryota</taxon>
        <taxon>Fungi</taxon>
        <taxon>Dikarya</taxon>
        <taxon>Ascomycota</taxon>
        <taxon>Pezizomycotina</taxon>
        <taxon>Dothideomycetes</taxon>
        <taxon>Dothideomycetes incertae sedis</taxon>
        <taxon>Botryosphaeriales</taxon>
        <taxon>Botryosphaeriaceae</taxon>
        <taxon>Botryosphaeria</taxon>
    </lineage>
</organism>
<dbReference type="Gene3D" id="3.20.20.140">
    <property type="entry name" value="Metal-dependent hydrolases"/>
    <property type="match status" value="1"/>
</dbReference>
<feature type="region of interest" description="Disordered" evidence="1">
    <location>
        <begin position="20"/>
        <end position="54"/>
    </location>
</feature>
<evidence type="ECO:0000313" key="3">
    <source>
        <dbReference type="EMBL" id="KAF4303422.1"/>
    </source>
</evidence>
<reference evidence="3" key="1">
    <citation type="submission" date="2020-04" db="EMBL/GenBank/DDBJ databases">
        <title>Genome Assembly and Annotation of Botryosphaeria dothidea sdau 11-99, a Latent Pathogen of Apple Fruit Ring Rot in China.</title>
        <authorList>
            <person name="Yu C."/>
            <person name="Diao Y."/>
            <person name="Lu Q."/>
            <person name="Zhao J."/>
            <person name="Cui S."/>
            <person name="Peng C."/>
            <person name="He B."/>
            <person name="Liu H."/>
        </authorList>
    </citation>
    <scope>NUCLEOTIDE SEQUENCE [LARGE SCALE GENOMIC DNA]</scope>
    <source>
        <strain evidence="3">Sdau11-99</strain>
    </source>
</reference>
<sequence length="490" mass="54424">MAGAYLASMGINLDAEMEKIQFSNEKPPPHELASTDVAKPKSKPRHQPPPRYSDVFAPKPISRITAVRLPGQPSSELWDIGITDGRISSIERHNDRVPRLSHLPGVLDAQERLVAPSLCHAHIHLDKCFLLQDPKYSDLEILNGDFQEAMSLTSQAKSRFEEEDLLRRGRQLIQESIHHGVTAMRAFVEVDADVEFKCLDAGLLLKEEFADKCDVQICAFAQLPLFSGLDGGEVIRKLMTAASKRYGVDVLGSTPYVEADEVKMKMNVRWISSLALAQDKLLDFHMDYNLEKSKKPFIWDALDIIKGRCWADREGKLITMGHCTRLTYFDSQDWRRLKEKIGDLPVSFVGLPTSDLFMMRTKENVRGTLNVPKMIQEHGLQAAIAVNNVGNAFTPQGNCDPLAVASMGVGIYQAATKKDTEVLYECVSNRAKAAIGLEAPSFQLKPGDPADLVIFDGAGVGWRSRKSVVEAVYDPGNMRTTMKGGRITTN</sequence>
<dbReference type="InterPro" id="IPR052349">
    <property type="entry name" value="Metallo-hydrolase_Enzymes"/>
</dbReference>
<dbReference type="OrthoDB" id="10266980at2759"/>
<dbReference type="InterPro" id="IPR011059">
    <property type="entry name" value="Metal-dep_hydrolase_composite"/>
</dbReference>
<name>A0A8H4ILK1_9PEZI</name>
<dbReference type="PANTHER" id="PTHR32027">
    <property type="entry name" value="CYTOSINE DEAMINASE"/>
    <property type="match status" value="1"/>
</dbReference>
<evidence type="ECO:0000256" key="1">
    <source>
        <dbReference type="SAM" id="MobiDB-lite"/>
    </source>
</evidence>
<dbReference type="EMBL" id="WWBZ02000062">
    <property type="protein sequence ID" value="KAF4303422.1"/>
    <property type="molecule type" value="Genomic_DNA"/>
</dbReference>
<dbReference type="InterPro" id="IPR032466">
    <property type="entry name" value="Metal_Hydrolase"/>
</dbReference>
<evidence type="ECO:0000313" key="4">
    <source>
        <dbReference type="Proteomes" id="UP000572817"/>
    </source>
</evidence>
<feature type="domain" description="Amidohydrolase-related" evidence="2">
    <location>
        <begin position="114"/>
        <end position="487"/>
    </location>
</feature>
<dbReference type="Pfam" id="PF01979">
    <property type="entry name" value="Amidohydro_1"/>
    <property type="match status" value="1"/>
</dbReference>
<dbReference type="GO" id="GO:0016814">
    <property type="term" value="F:hydrolase activity, acting on carbon-nitrogen (but not peptide) bonds, in cyclic amidines"/>
    <property type="evidence" value="ECO:0007669"/>
    <property type="project" value="TreeGrafter"/>
</dbReference>
<evidence type="ECO:0000259" key="2">
    <source>
        <dbReference type="Pfam" id="PF01979"/>
    </source>
</evidence>
<keyword evidence="4" id="KW-1185">Reference proteome</keyword>
<dbReference type="AlphaFoldDB" id="A0A8H4ILK1"/>
<dbReference type="InterPro" id="IPR006680">
    <property type="entry name" value="Amidohydro-rel"/>
</dbReference>
<protein>
    <recommendedName>
        <fullName evidence="2">Amidohydrolase-related domain-containing protein</fullName>
    </recommendedName>
</protein>
<dbReference type="Gene3D" id="2.30.40.10">
    <property type="entry name" value="Urease, subunit C, domain 1"/>
    <property type="match status" value="1"/>
</dbReference>
<comment type="caution">
    <text evidence="3">The sequence shown here is derived from an EMBL/GenBank/DDBJ whole genome shotgun (WGS) entry which is preliminary data.</text>
</comment>